<dbReference type="InParanoid" id="T1FHG2"/>
<dbReference type="InterPro" id="IPR013783">
    <property type="entry name" value="Ig-like_fold"/>
</dbReference>
<dbReference type="SUPFAM" id="SSF48726">
    <property type="entry name" value="Immunoglobulin"/>
    <property type="match status" value="2"/>
</dbReference>
<dbReference type="PANTHER" id="PTHR45080">
    <property type="entry name" value="CONTACTIN 5"/>
    <property type="match status" value="1"/>
</dbReference>
<dbReference type="InterPro" id="IPR007110">
    <property type="entry name" value="Ig-like_dom"/>
</dbReference>
<dbReference type="Gene3D" id="2.60.40.10">
    <property type="entry name" value="Immunoglobulins"/>
    <property type="match status" value="2"/>
</dbReference>
<dbReference type="GeneID" id="20208261"/>
<gene>
    <name evidence="5" type="primary">20208261</name>
    <name evidence="4" type="ORF">HELRODRAFT_181904</name>
</gene>
<dbReference type="eggNOG" id="KOG3510">
    <property type="taxonomic scope" value="Eukaryota"/>
</dbReference>
<evidence type="ECO:0000313" key="6">
    <source>
        <dbReference type="Proteomes" id="UP000015101"/>
    </source>
</evidence>
<dbReference type="STRING" id="6412.T1FHG2"/>
<keyword evidence="6" id="KW-1185">Reference proteome</keyword>
<dbReference type="PROSITE" id="PS50835">
    <property type="entry name" value="IG_LIKE"/>
    <property type="match status" value="2"/>
</dbReference>
<dbReference type="Pfam" id="PF13927">
    <property type="entry name" value="Ig_3"/>
    <property type="match status" value="2"/>
</dbReference>
<evidence type="ECO:0000313" key="5">
    <source>
        <dbReference type="EnsemblMetazoa" id="HelroP181904"/>
    </source>
</evidence>
<dbReference type="EMBL" id="AMQM01007871">
    <property type="status" value="NOT_ANNOTATED_CDS"/>
    <property type="molecule type" value="Genomic_DNA"/>
</dbReference>
<protein>
    <recommendedName>
        <fullName evidence="3">Ig-like domain-containing protein</fullName>
    </recommendedName>
</protein>
<sequence>MRYCSPPTVTHSSPEYLIKNIGDWLELFCQSNGHPTPSLSWLKDSRKVNLKQNGSRLIVGDVRRDSAGMYQCLFRNDLGSATRHIRLDVKDKHWISSDGVHIVEPPRNVTSMEGSDVKMTCRAEGRPSSVTYQWYKDRLNVNSHPGLSARVMVNNNNNNNNNKNVNINKNKLKPHHKHHHHHNNVMDDDDDDTDNSIGTLTIVNISKDDDGWYTCAATNNVGRVAKVDAYLNVTCELLACLNIYLALNKSFIWR</sequence>
<dbReference type="PANTHER" id="PTHR45080:SF8">
    <property type="entry name" value="IG-LIKE DOMAIN-CONTAINING PROTEIN"/>
    <property type="match status" value="1"/>
</dbReference>
<dbReference type="KEGG" id="hro:HELRODRAFT_181904"/>
<dbReference type="SMART" id="SM00408">
    <property type="entry name" value="IGc2"/>
    <property type="match status" value="2"/>
</dbReference>
<name>T1FHG2_HELRO</name>
<accession>T1FHG2</accession>
<reference evidence="5" key="3">
    <citation type="submission" date="2015-06" db="UniProtKB">
        <authorList>
            <consortium name="EnsemblMetazoa"/>
        </authorList>
    </citation>
    <scope>IDENTIFICATION</scope>
</reference>
<keyword evidence="1" id="KW-0732">Signal</keyword>
<dbReference type="OrthoDB" id="6155311at2759"/>
<dbReference type="Proteomes" id="UP000015101">
    <property type="component" value="Unassembled WGS sequence"/>
</dbReference>
<dbReference type="InterPro" id="IPR050958">
    <property type="entry name" value="Cell_Adh-Cytoskel_Orgn"/>
</dbReference>
<dbReference type="InterPro" id="IPR003598">
    <property type="entry name" value="Ig_sub2"/>
</dbReference>
<dbReference type="AlphaFoldDB" id="T1FHG2"/>
<organism evidence="5 6">
    <name type="scientific">Helobdella robusta</name>
    <name type="common">Californian leech</name>
    <dbReference type="NCBI Taxonomy" id="6412"/>
    <lineage>
        <taxon>Eukaryota</taxon>
        <taxon>Metazoa</taxon>
        <taxon>Spiralia</taxon>
        <taxon>Lophotrochozoa</taxon>
        <taxon>Annelida</taxon>
        <taxon>Clitellata</taxon>
        <taxon>Hirudinea</taxon>
        <taxon>Rhynchobdellida</taxon>
        <taxon>Glossiphoniidae</taxon>
        <taxon>Helobdella</taxon>
    </lineage>
</organism>
<reference evidence="4 6" key="2">
    <citation type="journal article" date="2013" name="Nature">
        <title>Insights into bilaterian evolution from three spiralian genomes.</title>
        <authorList>
            <person name="Simakov O."/>
            <person name="Marletaz F."/>
            <person name="Cho S.J."/>
            <person name="Edsinger-Gonzales E."/>
            <person name="Havlak P."/>
            <person name="Hellsten U."/>
            <person name="Kuo D.H."/>
            <person name="Larsson T."/>
            <person name="Lv J."/>
            <person name="Arendt D."/>
            <person name="Savage R."/>
            <person name="Osoegawa K."/>
            <person name="de Jong P."/>
            <person name="Grimwood J."/>
            <person name="Chapman J.A."/>
            <person name="Shapiro H."/>
            <person name="Aerts A."/>
            <person name="Otillar R.P."/>
            <person name="Terry A.Y."/>
            <person name="Boore J.L."/>
            <person name="Grigoriev I.V."/>
            <person name="Lindberg D.R."/>
            <person name="Seaver E.C."/>
            <person name="Weisblat D.A."/>
            <person name="Putnam N.H."/>
            <person name="Rokhsar D.S."/>
        </authorList>
    </citation>
    <scope>NUCLEOTIDE SEQUENCE</scope>
</reference>
<evidence type="ECO:0000256" key="1">
    <source>
        <dbReference type="ARBA" id="ARBA00022729"/>
    </source>
</evidence>
<evidence type="ECO:0000313" key="4">
    <source>
        <dbReference type="EMBL" id="ESN91980.1"/>
    </source>
</evidence>
<dbReference type="HOGENOM" id="CLU_1095298_0_0_1"/>
<dbReference type="EnsemblMetazoa" id="HelroT181904">
    <property type="protein sequence ID" value="HelroP181904"/>
    <property type="gene ID" value="HelroG181904"/>
</dbReference>
<feature type="domain" description="Ig-like" evidence="3">
    <location>
        <begin position="7"/>
        <end position="88"/>
    </location>
</feature>
<keyword evidence="2" id="KW-1015">Disulfide bond</keyword>
<dbReference type="InterPro" id="IPR036179">
    <property type="entry name" value="Ig-like_dom_sf"/>
</dbReference>
<feature type="domain" description="Ig-like" evidence="3">
    <location>
        <begin position="100"/>
        <end position="234"/>
    </location>
</feature>
<proteinExistence type="predicted"/>
<dbReference type="InterPro" id="IPR003599">
    <property type="entry name" value="Ig_sub"/>
</dbReference>
<dbReference type="EMBL" id="KB097680">
    <property type="protein sequence ID" value="ESN91980.1"/>
    <property type="molecule type" value="Genomic_DNA"/>
</dbReference>
<reference evidence="6" key="1">
    <citation type="submission" date="2012-12" db="EMBL/GenBank/DDBJ databases">
        <authorList>
            <person name="Hellsten U."/>
            <person name="Grimwood J."/>
            <person name="Chapman J.A."/>
            <person name="Shapiro H."/>
            <person name="Aerts A."/>
            <person name="Otillar R.P."/>
            <person name="Terry A.Y."/>
            <person name="Boore J.L."/>
            <person name="Simakov O."/>
            <person name="Marletaz F."/>
            <person name="Cho S.-J."/>
            <person name="Edsinger-Gonzales E."/>
            <person name="Havlak P."/>
            <person name="Kuo D.-H."/>
            <person name="Larsson T."/>
            <person name="Lv J."/>
            <person name="Arendt D."/>
            <person name="Savage R."/>
            <person name="Osoegawa K."/>
            <person name="de Jong P."/>
            <person name="Lindberg D.R."/>
            <person name="Seaver E.C."/>
            <person name="Weisblat D.A."/>
            <person name="Putnam N.H."/>
            <person name="Grigoriev I.V."/>
            <person name="Rokhsar D.S."/>
        </authorList>
    </citation>
    <scope>NUCLEOTIDE SEQUENCE</scope>
</reference>
<dbReference type="SMART" id="SM00409">
    <property type="entry name" value="IG"/>
    <property type="match status" value="2"/>
</dbReference>
<evidence type="ECO:0000256" key="2">
    <source>
        <dbReference type="ARBA" id="ARBA00023157"/>
    </source>
</evidence>
<dbReference type="CTD" id="20208261"/>
<dbReference type="RefSeq" id="XP_009029929.1">
    <property type="nucleotide sequence ID" value="XM_009031681.1"/>
</dbReference>
<evidence type="ECO:0000259" key="3">
    <source>
        <dbReference type="PROSITE" id="PS50835"/>
    </source>
</evidence>